<feature type="transmembrane region" description="Helical" evidence="1">
    <location>
        <begin position="12"/>
        <end position="32"/>
    </location>
</feature>
<keyword evidence="3" id="KW-1185">Reference proteome</keyword>
<gene>
    <name evidence="2" type="ORF">GCM10008995_29430</name>
</gene>
<feature type="transmembrane region" description="Helical" evidence="1">
    <location>
        <begin position="130"/>
        <end position="152"/>
    </location>
</feature>
<feature type="transmembrane region" description="Helical" evidence="1">
    <location>
        <begin position="69"/>
        <end position="89"/>
    </location>
</feature>
<evidence type="ECO:0008006" key="4">
    <source>
        <dbReference type="Google" id="ProtNLM"/>
    </source>
</evidence>
<evidence type="ECO:0000313" key="2">
    <source>
        <dbReference type="EMBL" id="GGJ17832.1"/>
    </source>
</evidence>
<evidence type="ECO:0000256" key="1">
    <source>
        <dbReference type="SAM" id="Phobius"/>
    </source>
</evidence>
<keyword evidence="1" id="KW-0472">Membrane</keyword>
<dbReference type="Proteomes" id="UP000653099">
    <property type="component" value="Unassembled WGS sequence"/>
</dbReference>
<accession>A0A830EU12</accession>
<proteinExistence type="predicted"/>
<reference evidence="2" key="2">
    <citation type="submission" date="2020-09" db="EMBL/GenBank/DDBJ databases">
        <authorList>
            <person name="Sun Q."/>
            <person name="Ohkuma M."/>
        </authorList>
    </citation>
    <scope>NUCLEOTIDE SEQUENCE</scope>
    <source>
        <strain evidence="2">JCM 14359</strain>
    </source>
</reference>
<keyword evidence="1" id="KW-1133">Transmembrane helix</keyword>
<dbReference type="AlphaFoldDB" id="A0A830EU12"/>
<organism evidence="2 3">
    <name type="scientific">Halobellus salinus</name>
    <dbReference type="NCBI Taxonomy" id="931585"/>
    <lineage>
        <taxon>Archaea</taxon>
        <taxon>Methanobacteriati</taxon>
        <taxon>Methanobacteriota</taxon>
        <taxon>Stenosarchaea group</taxon>
        <taxon>Halobacteria</taxon>
        <taxon>Halobacteriales</taxon>
        <taxon>Haloferacaceae</taxon>
        <taxon>Halobellus</taxon>
    </lineage>
</organism>
<feature type="transmembrane region" description="Helical" evidence="1">
    <location>
        <begin position="164"/>
        <end position="184"/>
    </location>
</feature>
<reference evidence="2" key="1">
    <citation type="journal article" date="2014" name="Int. J. Syst. Evol. Microbiol.">
        <title>Complete genome sequence of Corynebacterium casei LMG S-19264T (=DSM 44701T), isolated from a smear-ripened cheese.</title>
        <authorList>
            <consortium name="US DOE Joint Genome Institute (JGI-PGF)"/>
            <person name="Walter F."/>
            <person name="Albersmeier A."/>
            <person name="Kalinowski J."/>
            <person name="Ruckert C."/>
        </authorList>
    </citation>
    <scope>NUCLEOTIDE SEQUENCE</scope>
    <source>
        <strain evidence="2">JCM 14359</strain>
    </source>
</reference>
<sequence length="214" mass="23126">MCMPTLEGWTLWLHIAAGTVAVLAGLGALVTTKGGLRHRQAGKLFLIAISVVVATVFGLLAINPTTFRIILTLVAIFSGYLAFSGYRVLARKRPEDDADVIDWSATGTVFVACLGLGVWGVTWFLGGQSFGIVMVIFGAIGVIFATLDGWTFRREGTGEWTVTHLQRMIAAFISTVSAVSAVNLTPIMGIWAWIWPTIVGVPLIVYWSNTYSTE</sequence>
<feature type="transmembrane region" description="Helical" evidence="1">
    <location>
        <begin position="101"/>
        <end position="124"/>
    </location>
</feature>
<protein>
    <recommendedName>
        <fullName evidence="4">DUF2306 domain-containing protein</fullName>
    </recommendedName>
</protein>
<dbReference type="EMBL" id="BMOC01000044">
    <property type="protein sequence ID" value="GGJ17832.1"/>
    <property type="molecule type" value="Genomic_DNA"/>
</dbReference>
<keyword evidence="1" id="KW-0812">Transmembrane</keyword>
<comment type="caution">
    <text evidence="2">The sequence shown here is derived from an EMBL/GenBank/DDBJ whole genome shotgun (WGS) entry which is preliminary data.</text>
</comment>
<evidence type="ECO:0000313" key="3">
    <source>
        <dbReference type="Proteomes" id="UP000653099"/>
    </source>
</evidence>
<feature type="transmembrane region" description="Helical" evidence="1">
    <location>
        <begin position="44"/>
        <end position="63"/>
    </location>
</feature>
<name>A0A830EU12_9EURY</name>